<feature type="compositionally biased region" description="Polar residues" evidence="1">
    <location>
        <begin position="15"/>
        <end position="24"/>
    </location>
</feature>
<feature type="region of interest" description="Disordered" evidence="1">
    <location>
        <begin position="1"/>
        <end position="24"/>
    </location>
</feature>
<organism evidence="2 3">
    <name type="scientific">Erysiphe neolycopersici</name>
    <dbReference type="NCBI Taxonomy" id="212602"/>
    <lineage>
        <taxon>Eukaryota</taxon>
        <taxon>Fungi</taxon>
        <taxon>Dikarya</taxon>
        <taxon>Ascomycota</taxon>
        <taxon>Pezizomycotina</taxon>
        <taxon>Leotiomycetes</taxon>
        <taxon>Erysiphales</taxon>
        <taxon>Erysiphaceae</taxon>
        <taxon>Erysiphe</taxon>
    </lineage>
</organism>
<dbReference type="AlphaFoldDB" id="A0A420HIZ6"/>
<comment type="caution">
    <text evidence="2">The sequence shown here is derived from an EMBL/GenBank/DDBJ whole genome shotgun (WGS) entry which is preliminary data.</text>
</comment>
<gene>
    <name evidence="2" type="ORF">OnM2_074007</name>
</gene>
<evidence type="ECO:0000313" key="3">
    <source>
        <dbReference type="Proteomes" id="UP000286134"/>
    </source>
</evidence>
<dbReference type="Proteomes" id="UP000286134">
    <property type="component" value="Unassembled WGS sequence"/>
</dbReference>
<keyword evidence="3" id="KW-1185">Reference proteome</keyword>
<reference evidence="2 3" key="1">
    <citation type="journal article" date="2018" name="BMC Genomics">
        <title>Comparative genome analyses reveal sequence features reflecting distinct modes of host-adaptation between dicot and monocot powdery mildew.</title>
        <authorList>
            <person name="Wu Y."/>
            <person name="Ma X."/>
            <person name="Pan Z."/>
            <person name="Kale S.D."/>
            <person name="Song Y."/>
            <person name="King H."/>
            <person name="Zhang Q."/>
            <person name="Presley C."/>
            <person name="Deng X."/>
            <person name="Wei C.I."/>
            <person name="Xiao S."/>
        </authorList>
    </citation>
    <scope>NUCLEOTIDE SEQUENCE [LARGE SCALE GENOMIC DNA]</scope>
    <source>
        <strain evidence="2">UMSG2</strain>
    </source>
</reference>
<evidence type="ECO:0000256" key="1">
    <source>
        <dbReference type="SAM" id="MobiDB-lite"/>
    </source>
</evidence>
<feature type="compositionally biased region" description="Acidic residues" evidence="1">
    <location>
        <begin position="1"/>
        <end position="13"/>
    </location>
</feature>
<sequence length="142" mass="16442">VVSEIEDILDEPETTYHQNGTTDLCDQFSSPTSHDEYMEDLKNVETNGAYDPASLDMDLVLSSAEESPRLPPRYFPETFKEPDEYYKLRNSVQRSYNSTEIEEYQIQLQNDEYINENSSVPNFGLFQINDAKIRDITQTIPN</sequence>
<name>A0A420HIZ6_9PEZI</name>
<evidence type="ECO:0000313" key="2">
    <source>
        <dbReference type="EMBL" id="RKF57394.1"/>
    </source>
</evidence>
<proteinExistence type="predicted"/>
<protein>
    <submittedName>
        <fullName evidence="2">Uncharacterized protein</fullName>
    </submittedName>
</protein>
<dbReference type="EMBL" id="MCFK01007452">
    <property type="protein sequence ID" value="RKF57394.1"/>
    <property type="molecule type" value="Genomic_DNA"/>
</dbReference>
<accession>A0A420HIZ6</accession>
<feature type="non-terminal residue" evidence="2">
    <location>
        <position position="1"/>
    </location>
</feature>